<gene>
    <name evidence="6" type="ORF">ACFPQ4_19730</name>
</gene>
<dbReference type="PANTHER" id="PTHR43649:SF33">
    <property type="entry name" value="POLYGALACTURONAN_RHAMNOGALACTURONAN-BINDING PROTEIN YTCQ"/>
    <property type="match status" value="1"/>
</dbReference>
<dbReference type="InterPro" id="IPR050490">
    <property type="entry name" value="Bact_solute-bd_prot1"/>
</dbReference>
<name>A0ABW0R3E6_9BACL</name>
<dbReference type="Gene3D" id="3.40.190.10">
    <property type="entry name" value="Periplasmic binding protein-like II"/>
    <property type="match status" value="2"/>
</dbReference>
<dbReference type="Pfam" id="PF01547">
    <property type="entry name" value="SBP_bac_1"/>
    <property type="match status" value="1"/>
</dbReference>
<dbReference type="InterPro" id="IPR006059">
    <property type="entry name" value="SBP"/>
</dbReference>
<dbReference type="SUPFAM" id="SSF53850">
    <property type="entry name" value="Periplasmic binding protein-like II"/>
    <property type="match status" value="1"/>
</dbReference>
<proteinExistence type="predicted"/>
<evidence type="ECO:0000256" key="2">
    <source>
        <dbReference type="ARBA" id="ARBA00022729"/>
    </source>
</evidence>
<keyword evidence="7" id="KW-1185">Reference proteome</keyword>
<dbReference type="RefSeq" id="WP_378113617.1">
    <property type="nucleotide sequence ID" value="NZ_JBHSNC010000056.1"/>
</dbReference>
<keyword evidence="2" id="KW-0732">Signal</keyword>
<keyword evidence="1" id="KW-1003">Cell membrane</keyword>
<dbReference type="PANTHER" id="PTHR43649">
    <property type="entry name" value="ARABINOSE-BINDING PROTEIN-RELATED"/>
    <property type="match status" value="1"/>
</dbReference>
<dbReference type="Proteomes" id="UP001596108">
    <property type="component" value="Unassembled WGS sequence"/>
</dbReference>
<evidence type="ECO:0000256" key="5">
    <source>
        <dbReference type="ARBA" id="ARBA00023288"/>
    </source>
</evidence>
<organism evidence="6 7">
    <name type="scientific">Cohnella yongneupensis</name>
    <dbReference type="NCBI Taxonomy" id="425006"/>
    <lineage>
        <taxon>Bacteria</taxon>
        <taxon>Bacillati</taxon>
        <taxon>Bacillota</taxon>
        <taxon>Bacilli</taxon>
        <taxon>Bacillales</taxon>
        <taxon>Paenibacillaceae</taxon>
        <taxon>Cohnella</taxon>
    </lineage>
</organism>
<accession>A0ABW0R3E6</accession>
<evidence type="ECO:0000313" key="6">
    <source>
        <dbReference type="EMBL" id="MFC5531651.1"/>
    </source>
</evidence>
<evidence type="ECO:0000256" key="1">
    <source>
        <dbReference type="ARBA" id="ARBA00022475"/>
    </source>
</evidence>
<keyword evidence="5" id="KW-0449">Lipoprotein</keyword>
<protein>
    <submittedName>
        <fullName evidence="6">Extracellular solute-binding protein</fullName>
    </submittedName>
</protein>
<sequence>MVALRNKSGWRRLVVGCACAAIITIVPACKNGQPSERAENLAYAAYDPPVKLSIAYSYSDITLPEGDLRDNHFLTRYLQEQTGIEVKYDWEAGGEEQYRSMLDLAIRSNDLPDVFIVTRDQFHSLMERDMIEDLSSYYEPYASELVKSIYDATGGKAIKEASEDGKLFAMPNVAIEADAPTYVWVRQDWLDKLKLSPPRTLDDLAHIAHAFMKGDPDGNGNADTIGIPVDTQLVFGEKIGVHGLNGIFSAYHAFPKSWIRDESGNVVYGSITPNAKRALALLAQWYQEGVIDKQFVLRKDITDVIEENQTGIIFGPWWAPYWPLSTSVAKDTKAEWRVFAAPVDDMGTFVTNTSPTTDRYLVVRKGYAHPEAALKLLNVLTRLERNLDPNVKQVEKLRATASQLGTQLRSYYPFDLLLDYPDAIEQRHDLLVKALAGEVNSDELDPDSKSLYEDTKQEMESPRKNMEAWSASQAYLLGGAVSKQPMVKKEAVFYGTTPSMDKSWPALQQMEHDTYLQIITGEIPIDAFEDFVTRWKAGGGDRITAEVTSTVDAQAK</sequence>
<evidence type="ECO:0000256" key="4">
    <source>
        <dbReference type="ARBA" id="ARBA00023139"/>
    </source>
</evidence>
<evidence type="ECO:0000256" key="3">
    <source>
        <dbReference type="ARBA" id="ARBA00023136"/>
    </source>
</evidence>
<dbReference type="EMBL" id="JBHSNC010000056">
    <property type="protein sequence ID" value="MFC5531651.1"/>
    <property type="molecule type" value="Genomic_DNA"/>
</dbReference>
<reference evidence="7" key="1">
    <citation type="journal article" date="2019" name="Int. J. Syst. Evol. Microbiol.">
        <title>The Global Catalogue of Microorganisms (GCM) 10K type strain sequencing project: providing services to taxonomists for standard genome sequencing and annotation.</title>
        <authorList>
            <consortium name="The Broad Institute Genomics Platform"/>
            <consortium name="The Broad Institute Genome Sequencing Center for Infectious Disease"/>
            <person name="Wu L."/>
            <person name="Ma J."/>
        </authorList>
    </citation>
    <scope>NUCLEOTIDE SEQUENCE [LARGE SCALE GENOMIC DNA]</scope>
    <source>
        <strain evidence="7">CGMCC 1.18578</strain>
    </source>
</reference>
<keyword evidence="4" id="KW-0564">Palmitate</keyword>
<keyword evidence="3" id="KW-0472">Membrane</keyword>
<evidence type="ECO:0000313" key="7">
    <source>
        <dbReference type="Proteomes" id="UP001596108"/>
    </source>
</evidence>
<comment type="caution">
    <text evidence="6">The sequence shown here is derived from an EMBL/GenBank/DDBJ whole genome shotgun (WGS) entry which is preliminary data.</text>
</comment>